<evidence type="ECO:0000313" key="6">
    <source>
        <dbReference type="EMBL" id="OLL26904.1"/>
    </source>
</evidence>
<dbReference type="PANTHER" id="PTHR15375:SF26">
    <property type="entry name" value="PROTEIN CHIFFON"/>
    <property type="match status" value="1"/>
</dbReference>
<dbReference type="AlphaFoldDB" id="A0A1U7LW92"/>
<dbReference type="Gene3D" id="6.10.250.3410">
    <property type="entry name" value="DBF zinc finger"/>
    <property type="match status" value="1"/>
</dbReference>
<dbReference type="Pfam" id="PF07535">
    <property type="entry name" value="zf-DBF"/>
    <property type="match status" value="1"/>
</dbReference>
<proteinExistence type="predicted"/>
<dbReference type="PANTHER" id="PTHR15375">
    <property type="entry name" value="ACTIVATOR OF S-PHASE KINASE-RELATED"/>
    <property type="match status" value="1"/>
</dbReference>
<feature type="domain" description="DBF4-type" evidence="5">
    <location>
        <begin position="460"/>
        <end position="509"/>
    </location>
</feature>
<dbReference type="EMBL" id="LXFE01000138">
    <property type="protein sequence ID" value="OLL26904.1"/>
    <property type="molecule type" value="Genomic_DNA"/>
</dbReference>
<dbReference type="InterPro" id="IPR006572">
    <property type="entry name" value="Znf_DBF"/>
</dbReference>
<evidence type="ECO:0000313" key="7">
    <source>
        <dbReference type="Proteomes" id="UP000186594"/>
    </source>
</evidence>
<evidence type="ECO:0000259" key="5">
    <source>
        <dbReference type="PROSITE" id="PS51265"/>
    </source>
</evidence>
<keyword evidence="2 4" id="KW-0863">Zinc-finger</keyword>
<evidence type="ECO:0000256" key="3">
    <source>
        <dbReference type="ARBA" id="ARBA00022833"/>
    </source>
</evidence>
<keyword evidence="1" id="KW-0479">Metal-binding</keyword>
<dbReference type="GO" id="GO:0043539">
    <property type="term" value="F:protein serine/threonine kinase activator activity"/>
    <property type="evidence" value="ECO:0007669"/>
    <property type="project" value="TreeGrafter"/>
</dbReference>
<comment type="caution">
    <text evidence="6">The sequence shown here is derived from an EMBL/GenBank/DDBJ whole genome shotgun (WGS) entry which is preliminary data.</text>
</comment>
<sequence length="514" mass="58399">MSSPETTRVPLAIRSTNFQNLPFKEAKSVVDSTHTSKRSLELTPTKHASTNIQITLRNSAKRICRDDSLKTKLFQQPQLLQAARRRTVSQDQPSLAQWQKQLKAAFKKFHFYFDGVDANTQHDITKKIHSLDGHIERFFSATVSHVVTTRPVPVIEEFDEKNPGDFKEGGALKDQSQSRTFLNGGLLDFAAKHQSNVLRSQRQPNALDTAVQTQIKGLRRLQSSTNSNLRESYTKGNKIDESDLLVKALRMGKKVWSLDKLVNKILANLIESKLKTSPAETNLSNLLRDEKVYGTRERDPNVPRVDFIYFKGPYILVRDLNELHRPIMVREYNRPANGRNVDGEWPQFRATSVGRCPFVKESKSRPIIPKPEPSKRHVFPKDSIETLAVPNKGDVNASGIVQSQTTSAILSQPFKSAGASQILVATSKQVNDLKRKMFAGKAEKKKSQPRKREESRKVKIESKPGYCENCREHYECLDDHAKSKTHRQFATNNDNFIELDELLVKLGRPLKHIE</sequence>
<keyword evidence="3" id="KW-0862">Zinc</keyword>
<reference evidence="6 7" key="1">
    <citation type="submission" date="2016-04" db="EMBL/GenBank/DDBJ databases">
        <title>Evolutionary innovation and constraint leading to complex multicellularity in the Ascomycota.</title>
        <authorList>
            <person name="Cisse O."/>
            <person name="Nguyen A."/>
            <person name="Hewitt D.A."/>
            <person name="Jedd G."/>
            <person name="Stajich J.E."/>
        </authorList>
    </citation>
    <scope>NUCLEOTIDE SEQUENCE [LARGE SCALE GENOMIC DNA]</scope>
    <source>
        <strain evidence="6 7">DAH-3</strain>
    </source>
</reference>
<evidence type="ECO:0000256" key="4">
    <source>
        <dbReference type="PROSITE-ProRule" id="PRU00600"/>
    </source>
</evidence>
<dbReference type="SMART" id="SM00586">
    <property type="entry name" value="ZnF_DBF"/>
    <property type="match status" value="1"/>
</dbReference>
<accession>A0A1U7LW92</accession>
<dbReference type="GO" id="GO:1901987">
    <property type="term" value="P:regulation of cell cycle phase transition"/>
    <property type="evidence" value="ECO:0007669"/>
    <property type="project" value="TreeGrafter"/>
</dbReference>
<dbReference type="CDD" id="cd00027">
    <property type="entry name" value="BRCT"/>
    <property type="match status" value="1"/>
</dbReference>
<dbReference type="OMA" id="ARFPKMV"/>
<dbReference type="Pfam" id="PF08630">
    <property type="entry name" value="Dfp1_Him1_M"/>
    <property type="match status" value="1"/>
</dbReference>
<evidence type="ECO:0000256" key="1">
    <source>
        <dbReference type="ARBA" id="ARBA00022723"/>
    </source>
</evidence>
<protein>
    <submittedName>
        <fullName evidence="6">Hsk1-interacting molecule 1</fullName>
    </submittedName>
</protein>
<organism evidence="6 7">
    <name type="scientific">Neolecta irregularis (strain DAH-3)</name>
    <dbReference type="NCBI Taxonomy" id="1198029"/>
    <lineage>
        <taxon>Eukaryota</taxon>
        <taxon>Fungi</taxon>
        <taxon>Dikarya</taxon>
        <taxon>Ascomycota</taxon>
        <taxon>Taphrinomycotina</taxon>
        <taxon>Neolectales</taxon>
        <taxon>Neolectaceae</taxon>
        <taxon>Neolecta</taxon>
    </lineage>
</organism>
<dbReference type="STRING" id="1198029.A0A1U7LW92"/>
<dbReference type="GO" id="GO:0031431">
    <property type="term" value="C:Dbf4-dependent protein kinase complex"/>
    <property type="evidence" value="ECO:0007669"/>
    <property type="project" value="TreeGrafter"/>
</dbReference>
<dbReference type="GO" id="GO:0003676">
    <property type="term" value="F:nucleic acid binding"/>
    <property type="evidence" value="ECO:0007669"/>
    <property type="project" value="InterPro"/>
</dbReference>
<dbReference type="InterPro" id="IPR013939">
    <property type="entry name" value="Regulatory_Dfp1/Him1"/>
</dbReference>
<name>A0A1U7LW92_NEOID</name>
<dbReference type="InterPro" id="IPR038545">
    <property type="entry name" value="Znf_DBF_sf"/>
</dbReference>
<dbReference type="GO" id="GO:0010571">
    <property type="term" value="P:positive regulation of nuclear cell cycle DNA replication"/>
    <property type="evidence" value="ECO:0007669"/>
    <property type="project" value="TreeGrafter"/>
</dbReference>
<dbReference type="FunFam" id="6.10.250.3410:FF:000001">
    <property type="entry name" value="Protein DBF4 homolog A"/>
    <property type="match status" value="1"/>
</dbReference>
<gene>
    <name evidence="6" type="ORF">NEOLI_000710</name>
</gene>
<evidence type="ECO:0000256" key="2">
    <source>
        <dbReference type="ARBA" id="ARBA00022771"/>
    </source>
</evidence>
<dbReference type="InterPro" id="IPR055116">
    <property type="entry name" value="DBF4_BRCT"/>
</dbReference>
<dbReference type="Proteomes" id="UP000186594">
    <property type="component" value="Unassembled WGS sequence"/>
</dbReference>
<dbReference type="InterPro" id="IPR051590">
    <property type="entry name" value="Replication_Regulatory_Kinase"/>
</dbReference>
<dbReference type="GO" id="GO:0008270">
    <property type="term" value="F:zinc ion binding"/>
    <property type="evidence" value="ECO:0007669"/>
    <property type="project" value="UniProtKB-KW"/>
</dbReference>
<dbReference type="PROSITE" id="PS51265">
    <property type="entry name" value="ZF_DBF4"/>
    <property type="match status" value="1"/>
</dbReference>
<dbReference type="OrthoDB" id="21380at2759"/>
<keyword evidence="7" id="KW-1185">Reference proteome</keyword>
<dbReference type="Pfam" id="PF22437">
    <property type="entry name" value="DBF4_BRCT"/>
    <property type="match status" value="1"/>
</dbReference>